<protein>
    <recommendedName>
        <fullName evidence="15">Diacylglycerol kinase</fullName>
        <shortName evidence="15">DAG kinase</shortName>
        <ecNumber evidence="15">2.7.1.107</ecNumber>
    </recommendedName>
</protein>
<dbReference type="Pfam" id="PF00169">
    <property type="entry name" value="PH"/>
    <property type="match status" value="1"/>
</dbReference>
<dbReference type="InterPro" id="IPR054474">
    <property type="entry name" value="DGKD_4H"/>
</dbReference>
<dbReference type="PROSITE" id="PS50146">
    <property type="entry name" value="DAGK"/>
    <property type="match status" value="1"/>
</dbReference>
<comment type="similarity">
    <text evidence="4 15">Belongs to the eukaryotic diacylglycerol kinase family.</text>
</comment>
<dbReference type="FunFam" id="2.60.200.40:FF:000001">
    <property type="entry name" value="Diacylglycerol kinase"/>
    <property type="match status" value="1"/>
</dbReference>
<evidence type="ECO:0000256" key="10">
    <source>
        <dbReference type="ARBA" id="ARBA00022741"/>
    </source>
</evidence>
<dbReference type="PROSITE" id="PS50081">
    <property type="entry name" value="ZF_DAG_PE_2"/>
    <property type="match status" value="2"/>
</dbReference>
<dbReference type="VEuPathDB" id="VectorBase:SCAU007764"/>
<dbReference type="CDD" id="cd20800">
    <property type="entry name" value="C1_DGK_typeII_rpt1"/>
    <property type="match status" value="1"/>
</dbReference>
<dbReference type="FunFam" id="3.40.50.10330:FF:000001">
    <property type="entry name" value="Diacylglycerol kinase"/>
    <property type="match status" value="1"/>
</dbReference>
<evidence type="ECO:0000256" key="15">
    <source>
        <dbReference type="RuleBase" id="RU361128"/>
    </source>
</evidence>
<dbReference type="Pfam" id="PF00130">
    <property type="entry name" value="C1_1"/>
    <property type="match status" value="2"/>
</dbReference>
<feature type="region of interest" description="Disordered" evidence="16">
    <location>
        <begin position="1297"/>
        <end position="1316"/>
    </location>
</feature>
<feature type="region of interest" description="Disordered" evidence="16">
    <location>
        <begin position="624"/>
        <end position="650"/>
    </location>
</feature>
<dbReference type="FunFam" id="2.30.29.30:FF:000313">
    <property type="entry name" value="Diacylglycerol kinase"/>
    <property type="match status" value="1"/>
</dbReference>
<evidence type="ECO:0000256" key="3">
    <source>
        <dbReference type="ARBA" id="ARBA00004496"/>
    </source>
</evidence>
<keyword evidence="10 15" id="KW-0547">Nucleotide-binding</keyword>
<dbReference type="InterPro" id="IPR001206">
    <property type="entry name" value="Diacylglycerol_kinase_cat_dom"/>
</dbReference>
<dbReference type="CDD" id="cd20852">
    <property type="entry name" value="C1_DGK_typeII_rpt2"/>
    <property type="match status" value="1"/>
</dbReference>
<keyword evidence="12 15" id="KW-0418">Kinase</keyword>
<dbReference type="EnsemblMetazoa" id="SCAU007764-RB">
    <property type="protein sequence ID" value="SCAU007764-PB"/>
    <property type="gene ID" value="SCAU007764"/>
</dbReference>
<dbReference type="SUPFAM" id="SSF57889">
    <property type="entry name" value="Cysteine-rich domain"/>
    <property type="match status" value="2"/>
</dbReference>
<dbReference type="InterPro" id="IPR046349">
    <property type="entry name" value="C1-like_sf"/>
</dbReference>
<comment type="function">
    <text evidence="2">Phosphorylates diacylglycerol (DAG) to generate phosphatidic acid (PA).</text>
</comment>
<evidence type="ECO:0000256" key="16">
    <source>
        <dbReference type="SAM" id="MobiDB-lite"/>
    </source>
</evidence>
<dbReference type="PROSITE" id="PS50003">
    <property type="entry name" value="PH_DOMAIN"/>
    <property type="match status" value="1"/>
</dbReference>
<dbReference type="GO" id="GO:0004143">
    <property type="term" value="F:ATP-dependent diacylglycerol kinase activity"/>
    <property type="evidence" value="ECO:0007669"/>
    <property type="project" value="UniProtKB-EC"/>
</dbReference>
<evidence type="ECO:0000259" key="20">
    <source>
        <dbReference type="PROSITE" id="PS50146"/>
    </source>
</evidence>
<evidence type="ECO:0000256" key="13">
    <source>
        <dbReference type="ARBA" id="ARBA00022833"/>
    </source>
</evidence>
<dbReference type="InterPro" id="IPR013761">
    <property type="entry name" value="SAM/pointed_sf"/>
</dbReference>
<dbReference type="SUPFAM" id="SSF111331">
    <property type="entry name" value="NAD kinase/diacylglycerol kinase-like"/>
    <property type="match status" value="2"/>
</dbReference>
<evidence type="ECO:0000256" key="11">
    <source>
        <dbReference type="ARBA" id="ARBA00022771"/>
    </source>
</evidence>
<dbReference type="PROSITE" id="PS50105">
    <property type="entry name" value="SAM_DOMAIN"/>
    <property type="match status" value="1"/>
</dbReference>
<feature type="domain" description="DAGKc" evidence="20">
    <location>
        <begin position="348"/>
        <end position="484"/>
    </location>
</feature>
<dbReference type="InterPro" id="IPR002219">
    <property type="entry name" value="PKC_DAG/PE"/>
</dbReference>
<dbReference type="Gene3D" id="3.40.50.10330">
    <property type="entry name" value="Probable inorganic polyphosphate/atp-NAD kinase, domain 1"/>
    <property type="match status" value="1"/>
</dbReference>
<feature type="compositionally biased region" description="Low complexity" evidence="16">
    <location>
        <begin position="27"/>
        <end position="36"/>
    </location>
</feature>
<dbReference type="GO" id="GO:0005737">
    <property type="term" value="C:cytoplasm"/>
    <property type="evidence" value="ECO:0007669"/>
    <property type="project" value="UniProtKB-SubCell"/>
</dbReference>
<dbReference type="SMART" id="SM00109">
    <property type="entry name" value="C1"/>
    <property type="match status" value="2"/>
</dbReference>
<keyword evidence="8" id="KW-0479">Metal-binding</keyword>
<feature type="region of interest" description="Disordered" evidence="16">
    <location>
        <begin position="1059"/>
        <end position="1086"/>
    </location>
</feature>
<dbReference type="GO" id="GO:0007200">
    <property type="term" value="P:phospholipase C-activating G protein-coupled receptor signaling pathway"/>
    <property type="evidence" value="ECO:0007669"/>
    <property type="project" value="InterPro"/>
</dbReference>
<dbReference type="InterPro" id="IPR000756">
    <property type="entry name" value="Diacylglycerol_kin_accessory"/>
</dbReference>
<dbReference type="InterPro" id="IPR001849">
    <property type="entry name" value="PH_domain"/>
</dbReference>
<reference evidence="21" key="1">
    <citation type="submission" date="2020-05" db="UniProtKB">
        <authorList>
            <consortium name="EnsemblMetazoa"/>
        </authorList>
    </citation>
    <scope>IDENTIFICATION</scope>
    <source>
        <strain evidence="21">USDA</strain>
    </source>
</reference>
<keyword evidence="6" id="KW-0597">Phosphoprotein</keyword>
<feature type="region of interest" description="Disordered" evidence="16">
    <location>
        <begin position="17"/>
        <end position="36"/>
    </location>
</feature>
<keyword evidence="13" id="KW-0862">Zinc</keyword>
<name>A0A1I8PG84_STOCA</name>
<dbReference type="Pfam" id="PF00781">
    <property type="entry name" value="DAGK_cat"/>
    <property type="match status" value="1"/>
</dbReference>
<dbReference type="Proteomes" id="UP000095300">
    <property type="component" value="Unassembled WGS sequence"/>
</dbReference>
<dbReference type="Gene3D" id="2.30.29.30">
    <property type="entry name" value="Pleckstrin-homology domain (PH domain)/Phosphotyrosine-binding domain (PTB)"/>
    <property type="match status" value="1"/>
</dbReference>
<dbReference type="GO" id="GO:0008270">
    <property type="term" value="F:zinc ion binding"/>
    <property type="evidence" value="ECO:0007669"/>
    <property type="project" value="UniProtKB-KW"/>
</dbReference>
<evidence type="ECO:0000256" key="4">
    <source>
        <dbReference type="ARBA" id="ARBA00009280"/>
    </source>
</evidence>
<keyword evidence="14 15" id="KW-0067">ATP-binding</keyword>
<dbReference type="InterPro" id="IPR011993">
    <property type="entry name" value="PH-like_dom_sf"/>
</dbReference>
<evidence type="ECO:0000313" key="21">
    <source>
        <dbReference type="EnsemblMetazoa" id="SCAU007764-PB"/>
    </source>
</evidence>
<organism evidence="21 22">
    <name type="scientific">Stomoxys calcitrans</name>
    <name type="common">Stable fly</name>
    <name type="synonym">Conops calcitrans</name>
    <dbReference type="NCBI Taxonomy" id="35570"/>
    <lineage>
        <taxon>Eukaryota</taxon>
        <taxon>Metazoa</taxon>
        <taxon>Ecdysozoa</taxon>
        <taxon>Arthropoda</taxon>
        <taxon>Hexapoda</taxon>
        <taxon>Insecta</taxon>
        <taxon>Pterygota</taxon>
        <taxon>Neoptera</taxon>
        <taxon>Endopterygota</taxon>
        <taxon>Diptera</taxon>
        <taxon>Brachycera</taxon>
        <taxon>Muscomorpha</taxon>
        <taxon>Muscoidea</taxon>
        <taxon>Muscidae</taxon>
        <taxon>Stomoxys</taxon>
    </lineage>
</organism>
<dbReference type="GO" id="GO:0005886">
    <property type="term" value="C:plasma membrane"/>
    <property type="evidence" value="ECO:0007669"/>
    <property type="project" value="TreeGrafter"/>
</dbReference>
<dbReference type="InterPro" id="IPR016064">
    <property type="entry name" value="NAD/diacylglycerol_kinase_sf"/>
</dbReference>
<dbReference type="GO" id="GO:0046486">
    <property type="term" value="P:glycerolipid metabolic process"/>
    <property type="evidence" value="ECO:0007669"/>
    <property type="project" value="UniProtKB-ARBA"/>
</dbReference>
<evidence type="ECO:0000256" key="2">
    <source>
        <dbReference type="ARBA" id="ARBA00002064"/>
    </source>
</evidence>
<feature type="compositionally biased region" description="Basic residues" evidence="16">
    <location>
        <begin position="1061"/>
        <end position="1070"/>
    </location>
</feature>
<comment type="catalytic activity">
    <reaction evidence="1 15">
        <text>a 1,2-diacyl-sn-glycerol + ATP = a 1,2-diacyl-sn-glycero-3-phosphate + ADP + H(+)</text>
        <dbReference type="Rhea" id="RHEA:10272"/>
        <dbReference type="ChEBI" id="CHEBI:15378"/>
        <dbReference type="ChEBI" id="CHEBI:17815"/>
        <dbReference type="ChEBI" id="CHEBI:30616"/>
        <dbReference type="ChEBI" id="CHEBI:58608"/>
        <dbReference type="ChEBI" id="CHEBI:456216"/>
        <dbReference type="EC" id="2.7.1.107"/>
    </reaction>
</comment>
<gene>
    <name evidence="21" type="primary">106095625</name>
</gene>
<dbReference type="OrthoDB" id="196165at2759"/>
<keyword evidence="9" id="KW-0677">Repeat</keyword>
<feature type="region of interest" description="Disordered" evidence="16">
    <location>
        <begin position="983"/>
        <end position="1019"/>
    </location>
</feature>
<dbReference type="SUPFAM" id="SSF50729">
    <property type="entry name" value="PH domain-like"/>
    <property type="match status" value="1"/>
</dbReference>
<dbReference type="Pfam" id="PF00536">
    <property type="entry name" value="SAM_1"/>
    <property type="match status" value="1"/>
</dbReference>
<feature type="domain" description="SAM" evidence="19">
    <location>
        <begin position="1773"/>
        <end position="1836"/>
    </location>
</feature>
<evidence type="ECO:0000256" key="5">
    <source>
        <dbReference type="ARBA" id="ARBA00022490"/>
    </source>
</evidence>
<proteinExistence type="inferred from homology"/>
<dbReference type="Gene3D" id="1.10.150.50">
    <property type="entry name" value="Transcription Factor, Ets-1"/>
    <property type="match status" value="1"/>
</dbReference>
<feature type="compositionally biased region" description="Basic and acidic residues" evidence="16">
    <location>
        <begin position="624"/>
        <end position="646"/>
    </location>
</feature>
<comment type="subcellular location">
    <subcellularLocation>
        <location evidence="3">Cytoplasm</location>
    </subcellularLocation>
</comment>
<feature type="domain" description="Phorbol-ester/DAG-type" evidence="18">
    <location>
        <begin position="266"/>
        <end position="317"/>
    </location>
</feature>
<sequence length="1836" mass="204744">MSNQGLLRVAAINATNRSSGGGGGRSAGSSTCSSASVSPIPIPVIAISPGDDSSESEIEAEPAKIFHRRVSTKRNVNSSVAIKEGFLLKQTWSFQRWRRRFFRLKRNKLYYAKDPKSDVFDEIDLSDLCTAECSIKNVNHSFQVITPTRSLVLCAESRREMEDWLGSLKSASIPPRSRGDSFFIEQHDIFANHHHWYATSHARPTYCNVCRDALSGVTSHGLSCEVCKCKVHKRCAAKAIANCKWTTLATVGKDIIEDQNGSIVMPHQWMEGNLPVSATCAVCKKTCGSVLRLQDWRCLWCRTTVHVACRPHVAIACPLGPAKLSVVPPTCVHSIGNDDSWDVASPKGNFSPLLVFVNSKSGDNQGVKFLRRFKQLLNPAQVFDLISTGPGLGLRLFRHFEMFRILVCSGDGSVGWVLSEIDRFSMHKQCQVAVLPLGTGNDLARVLGWGSSCDDDAHLPQILERYETASTKMLDRWSIMVFEKAVSVHPKMPKMSLSSEQEALLTGMVTAANENLRSIVETDDLPTLMSATKTLCETIDDLLERMCEHRKEDDQLTLKCDILRQKVNMLLDALKEEETGSHNGDDLLSTINSIIAKSAPNSPILTASSSSLLNPNISIEKNEKDQLNLKERRNSRSLRGNEREALQSRANSVKRAMYNVVEHSEPGRPKRYQRRLSVTPFEALKIPTTTSSDSTPCTSPLPIIPPINIISPTMESSRLTCISPLPDTRRESMDEHFFNTISLPVPRQFADSRRSSGVPEVIQEQEENGNGHVETTYRRTRLSLSGGANIDDAGNRLSPGSEGASTPTERNFLTVPILTSDHLVDPLSEFRPIEVFERNYYMSKQLDKDKEQEEGHQGKRVTISGEALVHTCDLQEQSSEEEFQGEPSDVLSAISNEECSVASEIFDKQEPPLTGYQLGDILQNLDSNEFTHIDSPETSDETENIPGESLMDDISSVLGHDITYALQDNTITDDTTLMCSERAAVPPPKPARAKQTARRGSSPPRIPRLDRMDSDDNPQQFGFENIVFEIDNRCDDQKIREPPRFCSLAQFVEGSDIARQSFKRPKKRSSLKQTKQTTSTLVSQQQHSLDEVTVATTAITSSVHTLTTTSGHQSEDDLSTATAIRIEVSDTTTSTSCLKSSPKKSIPGQDVKRITFDDSCKKESFDDVTPHHPQISVVVRPPTPLRGDAIRPLNPDACSSLLAIRVPSEIRRHSSHATSLTVREFDKDKDRRHSGFNPNYLSLDPEHNRFLNSSPAASRRISCGSLFKPNEALPNLQNFKGSKASLFTGSSLFGFDHFGTGPEKEDKEKKDKTPTEENRKLPIINPIVKLPNWPNLTGGGSGFISKCLLANADTLCAAVSPLMDPDETLLAGYHEKCVMNNYFGIGIDAKISLDFHNKREEHPEKCRSRAKNYIWYGVLGSKQLLQKTCKNLEQRVQLECDGQRIPLPSLQGIVILNIPSFMGGTNFWGNSKKDDIFLAPSFDDRILEVVAVFGSVQMAASRLINLQHHRIAQCQSVQINILGDEEIPIQVDGEAWLQPPGMIRILHKNRVQMLCRNRNLEASLKTWQEKQRQHSISIQRDHSSTASEHATSTDEVISERECYVLLNFIEAVSSLIKWVKFLIISHPTLRHDLYAVACRAQDALESIHPQGKLLEGPSLRTNLVEVIDSSRQLYDDACTLLRDRGHSLILREDLESKLSAALANMEMELKKCSVQKCVDGKLRAYFNVLAPNEEGDGRRKSRAFWTRLRSGSTAGQNQFKPPLTNTREAVSNWSVNEVVTWLETMQLSEYVDSFLRNDIRGKELLTLGRRDLKDLGVIKVGHVKRILQAIKDMNDN</sequence>
<keyword evidence="11" id="KW-0863">Zinc-finger</keyword>
<dbReference type="SUPFAM" id="SSF47769">
    <property type="entry name" value="SAM/Pointed domain"/>
    <property type="match status" value="1"/>
</dbReference>
<feature type="region of interest" description="Disordered" evidence="16">
    <location>
        <begin position="785"/>
        <end position="809"/>
    </location>
</feature>
<feature type="compositionally biased region" description="Basic and acidic residues" evidence="16">
    <location>
        <begin position="1302"/>
        <end position="1316"/>
    </location>
</feature>
<evidence type="ECO:0000313" key="22">
    <source>
        <dbReference type="Proteomes" id="UP000095300"/>
    </source>
</evidence>
<evidence type="ECO:0000256" key="1">
    <source>
        <dbReference type="ARBA" id="ARBA00001383"/>
    </source>
</evidence>
<dbReference type="PANTHER" id="PTHR11255">
    <property type="entry name" value="DIACYLGLYCEROL KINASE"/>
    <property type="match status" value="1"/>
</dbReference>
<dbReference type="Gene3D" id="2.60.200.40">
    <property type="match status" value="1"/>
</dbReference>
<dbReference type="GO" id="GO:0005524">
    <property type="term" value="F:ATP binding"/>
    <property type="evidence" value="ECO:0007669"/>
    <property type="project" value="UniProtKB-KW"/>
</dbReference>
<dbReference type="InterPro" id="IPR017438">
    <property type="entry name" value="ATP-NAD_kinase_N"/>
</dbReference>
<dbReference type="CDD" id="cd09507">
    <property type="entry name" value="SAM_DGK-delta-eta"/>
    <property type="match status" value="1"/>
</dbReference>
<dbReference type="Gene3D" id="3.30.60.20">
    <property type="match status" value="2"/>
</dbReference>
<evidence type="ECO:0000256" key="8">
    <source>
        <dbReference type="ARBA" id="ARBA00022723"/>
    </source>
</evidence>
<keyword evidence="7 15" id="KW-0808">Transferase</keyword>
<evidence type="ECO:0000256" key="6">
    <source>
        <dbReference type="ARBA" id="ARBA00022553"/>
    </source>
</evidence>
<keyword evidence="5" id="KW-0963">Cytoplasm</keyword>
<evidence type="ECO:0000256" key="14">
    <source>
        <dbReference type="ARBA" id="ARBA00022840"/>
    </source>
</evidence>
<evidence type="ECO:0000256" key="9">
    <source>
        <dbReference type="ARBA" id="ARBA00022737"/>
    </source>
</evidence>
<dbReference type="EC" id="2.7.1.107" evidence="15"/>
<dbReference type="InterPro" id="IPR001660">
    <property type="entry name" value="SAM"/>
</dbReference>
<evidence type="ECO:0000259" key="17">
    <source>
        <dbReference type="PROSITE" id="PS50003"/>
    </source>
</evidence>
<keyword evidence="22" id="KW-1185">Reference proteome</keyword>
<dbReference type="Pfam" id="PF22944">
    <property type="entry name" value="DGKD_4H"/>
    <property type="match status" value="1"/>
</dbReference>
<dbReference type="Pfam" id="PF00609">
    <property type="entry name" value="DAGK_acc"/>
    <property type="match status" value="1"/>
</dbReference>
<dbReference type="FunFam" id="1.10.150.50:FF:000021">
    <property type="entry name" value="Diacylglycerol kinase"/>
    <property type="match status" value="1"/>
</dbReference>
<evidence type="ECO:0000259" key="19">
    <source>
        <dbReference type="PROSITE" id="PS50105"/>
    </source>
</evidence>
<dbReference type="FunFam" id="3.30.60.20:FF:000002">
    <property type="entry name" value="Diacylglycerol kinase"/>
    <property type="match status" value="1"/>
</dbReference>
<dbReference type="SMART" id="SM00046">
    <property type="entry name" value="DAGKc"/>
    <property type="match status" value="1"/>
</dbReference>
<evidence type="ECO:0000259" key="18">
    <source>
        <dbReference type="PROSITE" id="PS50081"/>
    </source>
</evidence>
<dbReference type="PANTHER" id="PTHR11255:SF109">
    <property type="entry name" value="DIACYLGLYCEROL KINASE ETA"/>
    <property type="match status" value="1"/>
</dbReference>
<dbReference type="SMART" id="SM00233">
    <property type="entry name" value="PH"/>
    <property type="match status" value="1"/>
</dbReference>
<feature type="domain" description="Phorbol-ester/DAG-type" evidence="18">
    <location>
        <begin position="193"/>
        <end position="243"/>
    </location>
</feature>
<dbReference type="FunFam" id="3.30.60.20:FF:000029">
    <property type="entry name" value="Diacylglycerol kinase"/>
    <property type="match status" value="1"/>
</dbReference>
<dbReference type="SMART" id="SM00454">
    <property type="entry name" value="SAM"/>
    <property type="match status" value="1"/>
</dbReference>
<evidence type="ECO:0000256" key="7">
    <source>
        <dbReference type="ARBA" id="ARBA00022679"/>
    </source>
</evidence>
<accession>A0A1I8PG84</accession>
<feature type="compositionally biased region" description="Low complexity" evidence="16">
    <location>
        <begin position="1071"/>
        <end position="1086"/>
    </location>
</feature>
<feature type="domain" description="PH" evidence="17">
    <location>
        <begin position="80"/>
        <end position="173"/>
    </location>
</feature>
<dbReference type="PROSITE" id="PS00479">
    <property type="entry name" value="ZF_DAG_PE_1"/>
    <property type="match status" value="1"/>
</dbReference>
<dbReference type="InterPro" id="IPR037607">
    <property type="entry name" value="DGK"/>
</dbReference>
<dbReference type="SMART" id="SM00045">
    <property type="entry name" value="DAGKa"/>
    <property type="match status" value="1"/>
</dbReference>
<evidence type="ECO:0000256" key="12">
    <source>
        <dbReference type="ARBA" id="ARBA00022777"/>
    </source>
</evidence>